<feature type="region of interest" description="Disordered" evidence="11">
    <location>
        <begin position="1"/>
        <end position="42"/>
    </location>
</feature>
<dbReference type="Gene3D" id="1.10.3380.10">
    <property type="entry name" value="Sec63 N-terminal domain-like domain"/>
    <property type="match status" value="2"/>
</dbReference>
<dbReference type="SMART" id="SM00973">
    <property type="entry name" value="Sec63"/>
    <property type="match status" value="1"/>
</dbReference>
<dbReference type="Pfam" id="PF00271">
    <property type="entry name" value="Helicase_C"/>
    <property type="match status" value="1"/>
</dbReference>
<dbReference type="SMART" id="SM00487">
    <property type="entry name" value="DEXDc"/>
    <property type="match status" value="1"/>
</dbReference>
<keyword evidence="6" id="KW-0413">Isomerase</keyword>
<evidence type="ECO:0000256" key="11">
    <source>
        <dbReference type="SAM" id="MobiDB-lite"/>
    </source>
</evidence>
<dbReference type="PANTHER" id="PTHR47835:SF3">
    <property type="entry name" value="HELICASE FOR MEIOSIS 1"/>
    <property type="match status" value="1"/>
</dbReference>
<dbReference type="InterPro" id="IPR057842">
    <property type="entry name" value="WH_MER3"/>
</dbReference>
<dbReference type="InterPro" id="IPR001650">
    <property type="entry name" value="Helicase_C-like"/>
</dbReference>
<feature type="region of interest" description="Disordered" evidence="11">
    <location>
        <begin position="938"/>
        <end position="971"/>
    </location>
</feature>
<evidence type="ECO:0000259" key="12">
    <source>
        <dbReference type="PROSITE" id="PS51192"/>
    </source>
</evidence>
<evidence type="ECO:0000313" key="14">
    <source>
        <dbReference type="EMBL" id="KAH9832919.1"/>
    </source>
</evidence>
<dbReference type="InterPro" id="IPR011545">
    <property type="entry name" value="DEAD/DEAH_box_helicase_dom"/>
</dbReference>
<dbReference type="CDD" id="cd18795">
    <property type="entry name" value="SF2_C_Ski2"/>
    <property type="match status" value="1"/>
</dbReference>
<dbReference type="RefSeq" id="XP_047775685.1">
    <property type="nucleotide sequence ID" value="XM_047920911.1"/>
</dbReference>
<keyword evidence="15" id="KW-1185">Reference proteome</keyword>
<sequence length="1227" mass="137643">MQHARERIPNPETTGHRLQHPARHANSDALTQERGANPRNVHGIRLRPVSELRESKRCEPFILLFGWLYARIPDAYIHSVPPYRAADVYRGMFKFGVFNAVQSKCFDTVMHTDENMVAPTGSGKTVLFELAIIRMLMEAGGNSKSVKCIYVAPTKALCSEKCRDWTMKFAALGVNCCEMTGDTVHFGRGAWGSARDATIMYGEKWDSLTRNWRDHGQILAQVQLFLVDEVHILNESRGSTLEVILSRMKLRGSSVRFVVVSATVPNIEDVATWIGDGTPDGSATIMQFGEEYRPCKLTKIVYGIPHKREQNDFAFQKTLDYKLYGILQQHSVNKPILVFCSTRKGVFSTAQQIIKEYEAAGDKKQPLPWSRPPRIEHTFQDKSLQKLAACGVGIHHAGMAIEDRRATEDMYMKKLLKILFATSTLAVGVNLPAHTVILKGVKIFQNNAMQEYSDLDIMQMMGRAGRPQFDKEGVAIIMCESELEAKYRALVQGQTVLESSLHLNLSEHINSEVGLGTITDLETAKKWLHNSFLYRRIQKNPRHYAIGKDSSQTWQQRVDDMVAQSITKLQEVGLVTYSDGEDGQLCSTEYGDIMSKLYVKQSTMSLILKLSDRATMRDMVYNKMRTHHDIRYQIKKIEKPADKVFTLIQAVLACINLSDPEYKSGDNNPVLEAYSIFRHISRIAKAVVEVAIVKKSGAQLKNGLELMRCLNAKAWEDRHFVLAEHGITTIASLRQQDPFRIDVMLNRKTPFGLNVIASVQQLPQYTLKIVEKGLTTHKAQKPVEVELEVECGLIVETESARAKRGKTRMADMTAVLSVTSELDFIDFRRIPTKALRDTKTFVLKVCFTKPSQSIFIYISSDMLLEGLDEDPDFWNMAPDDEDSPAGHKREPECNHLCKDKTKCRHMCCKDGLDKPPPMSRKRVEAICAAADHNLSTALSHSPLSGHVQAIRPEDVPRSRPRAKTKPCDRPDARLKQVDSLHAQTRVQENLNLPAGRRIKLEDHWATDSGTVKDTGSDSDVEIVSRASSPGALAARLDDSDDDLPDPSELLGAFVGSKRGGDPASDSSSAKYSNSEFDSLIRISSVAKGKQKEPLFLAESSDNEEEAAAENHDFSKDHDDDDDDDEFTLDPDMFTLVDADIPSSTTLVDAHPDVKQDSLVPSDLSWSHHSPGHLRRKTEEDSTLPRVKEKQVHWDDDDPDDEPDVFDTALEELEAWMQSGAVEIIPDD</sequence>
<dbReference type="InterPro" id="IPR027417">
    <property type="entry name" value="P-loop_NTPase"/>
</dbReference>
<proteinExistence type="inferred from homology"/>
<dbReference type="Pfam" id="PF02889">
    <property type="entry name" value="Sec63"/>
    <property type="match status" value="1"/>
</dbReference>
<dbReference type="InterPro" id="IPR036390">
    <property type="entry name" value="WH_DNA-bd_sf"/>
</dbReference>
<evidence type="ECO:0000256" key="3">
    <source>
        <dbReference type="ARBA" id="ARBA00022801"/>
    </source>
</evidence>
<evidence type="ECO:0000256" key="9">
    <source>
        <dbReference type="ARBA" id="ARBA00034808"/>
    </source>
</evidence>
<feature type="compositionally biased region" description="Basic and acidic residues" evidence="11">
    <location>
        <begin position="1108"/>
        <end position="1117"/>
    </location>
</feature>
<dbReference type="SUPFAM" id="SSF158702">
    <property type="entry name" value="Sec63 N-terminal domain-like"/>
    <property type="match status" value="1"/>
</dbReference>
<evidence type="ECO:0000256" key="2">
    <source>
        <dbReference type="ARBA" id="ARBA00022741"/>
    </source>
</evidence>
<protein>
    <recommendedName>
        <fullName evidence="9">DNA 3'-5' helicase</fullName>
        <ecNumber evidence="9">5.6.2.4</ecNumber>
    </recommendedName>
</protein>
<evidence type="ECO:0000256" key="6">
    <source>
        <dbReference type="ARBA" id="ARBA00023235"/>
    </source>
</evidence>
<evidence type="ECO:0000259" key="13">
    <source>
        <dbReference type="PROSITE" id="PS51194"/>
    </source>
</evidence>
<dbReference type="Gene3D" id="3.40.50.300">
    <property type="entry name" value="P-loop containing nucleotide triphosphate hydrolases"/>
    <property type="match status" value="2"/>
</dbReference>
<comment type="catalytic activity">
    <reaction evidence="10">
        <text>ATP + H2O = ADP + phosphate + H(+)</text>
        <dbReference type="Rhea" id="RHEA:13065"/>
        <dbReference type="ChEBI" id="CHEBI:15377"/>
        <dbReference type="ChEBI" id="CHEBI:15378"/>
        <dbReference type="ChEBI" id="CHEBI:30616"/>
        <dbReference type="ChEBI" id="CHEBI:43474"/>
        <dbReference type="ChEBI" id="CHEBI:456216"/>
        <dbReference type="EC" id="5.6.2.4"/>
    </reaction>
</comment>
<feature type="region of interest" description="Disordered" evidence="11">
    <location>
        <begin position="1146"/>
        <end position="1201"/>
    </location>
</feature>
<dbReference type="Gene3D" id="1.10.10.10">
    <property type="entry name" value="Winged helix-like DNA-binding domain superfamily/Winged helix DNA-binding domain"/>
    <property type="match status" value="1"/>
</dbReference>
<name>A0ABQ8K7L5_9APHY</name>
<gene>
    <name evidence="14" type="ORF">C8Q71DRAFT_713413</name>
</gene>
<keyword evidence="3 14" id="KW-0378">Hydrolase</keyword>
<keyword evidence="7" id="KW-0469">Meiosis</keyword>
<feature type="domain" description="Helicase C-terminal" evidence="13">
    <location>
        <begin position="318"/>
        <end position="509"/>
    </location>
</feature>
<dbReference type="InterPro" id="IPR052247">
    <property type="entry name" value="Meiotic_Crossover_Helicase"/>
</dbReference>
<dbReference type="PROSITE" id="PS51192">
    <property type="entry name" value="HELICASE_ATP_BIND_1"/>
    <property type="match status" value="1"/>
</dbReference>
<dbReference type="InterPro" id="IPR014001">
    <property type="entry name" value="Helicase_ATP-bd"/>
</dbReference>
<comment type="similarity">
    <text evidence="1">Belongs to the helicase family. SKI2 subfamily.</text>
</comment>
<accession>A0ABQ8K7L5</accession>
<dbReference type="Pfam" id="PF00270">
    <property type="entry name" value="DEAD"/>
    <property type="match status" value="1"/>
</dbReference>
<feature type="region of interest" description="Disordered" evidence="11">
    <location>
        <begin position="1093"/>
        <end position="1130"/>
    </location>
</feature>
<reference evidence="14 15" key="1">
    <citation type="journal article" date="2021" name="Environ. Microbiol.">
        <title>Gene family expansions and transcriptome signatures uncover fungal adaptations to wood decay.</title>
        <authorList>
            <person name="Hage H."/>
            <person name="Miyauchi S."/>
            <person name="Viragh M."/>
            <person name="Drula E."/>
            <person name="Min B."/>
            <person name="Chaduli D."/>
            <person name="Navarro D."/>
            <person name="Favel A."/>
            <person name="Norest M."/>
            <person name="Lesage-Meessen L."/>
            <person name="Balint B."/>
            <person name="Merenyi Z."/>
            <person name="de Eugenio L."/>
            <person name="Morin E."/>
            <person name="Martinez A.T."/>
            <person name="Baldrian P."/>
            <person name="Stursova M."/>
            <person name="Martinez M.J."/>
            <person name="Novotny C."/>
            <person name="Magnuson J.K."/>
            <person name="Spatafora J.W."/>
            <person name="Maurice S."/>
            <person name="Pangilinan J."/>
            <person name="Andreopoulos W."/>
            <person name="LaButti K."/>
            <person name="Hundley H."/>
            <person name="Na H."/>
            <person name="Kuo A."/>
            <person name="Barry K."/>
            <person name="Lipzen A."/>
            <person name="Henrissat B."/>
            <person name="Riley R."/>
            <person name="Ahrendt S."/>
            <person name="Nagy L.G."/>
            <person name="Grigoriev I.V."/>
            <person name="Martin F."/>
            <person name="Rosso M.N."/>
        </authorList>
    </citation>
    <scope>NUCLEOTIDE SEQUENCE [LARGE SCALE GENOMIC DNA]</scope>
    <source>
        <strain evidence="14 15">CIRM-BRFM 1785</strain>
    </source>
</reference>
<evidence type="ECO:0000313" key="15">
    <source>
        <dbReference type="Proteomes" id="UP000814176"/>
    </source>
</evidence>
<comment type="catalytic activity">
    <reaction evidence="8">
        <text>Couples ATP hydrolysis with the unwinding of duplex DNA by translocating in the 3'-5' direction.</text>
        <dbReference type="EC" id="5.6.2.4"/>
    </reaction>
</comment>
<dbReference type="Pfam" id="PF23445">
    <property type="entry name" value="WHD_SNRNP200"/>
    <property type="match status" value="1"/>
</dbReference>
<dbReference type="PROSITE" id="PS51194">
    <property type="entry name" value="HELICASE_CTER"/>
    <property type="match status" value="1"/>
</dbReference>
<dbReference type="InterPro" id="IPR036388">
    <property type="entry name" value="WH-like_DNA-bd_sf"/>
</dbReference>
<evidence type="ECO:0000256" key="5">
    <source>
        <dbReference type="ARBA" id="ARBA00022840"/>
    </source>
</evidence>
<dbReference type="EMBL" id="JADCUA010000020">
    <property type="protein sequence ID" value="KAH9832919.1"/>
    <property type="molecule type" value="Genomic_DNA"/>
</dbReference>
<dbReference type="GeneID" id="72001643"/>
<comment type="caution">
    <text evidence="14">The sequence shown here is derived from an EMBL/GenBank/DDBJ whole genome shotgun (WGS) entry which is preliminary data.</text>
</comment>
<evidence type="ECO:0000256" key="1">
    <source>
        <dbReference type="ARBA" id="ARBA00010140"/>
    </source>
</evidence>
<dbReference type="SUPFAM" id="SSF52540">
    <property type="entry name" value="P-loop containing nucleoside triphosphate hydrolases"/>
    <property type="match status" value="1"/>
</dbReference>
<evidence type="ECO:0000256" key="10">
    <source>
        <dbReference type="ARBA" id="ARBA00048988"/>
    </source>
</evidence>
<dbReference type="SMART" id="SM00490">
    <property type="entry name" value="HELICc"/>
    <property type="match status" value="1"/>
</dbReference>
<feature type="domain" description="Helicase ATP-binding" evidence="12">
    <location>
        <begin position="105"/>
        <end position="282"/>
    </location>
</feature>
<dbReference type="GO" id="GO:0016787">
    <property type="term" value="F:hydrolase activity"/>
    <property type="evidence" value="ECO:0007669"/>
    <property type="project" value="UniProtKB-KW"/>
</dbReference>
<feature type="compositionally biased region" description="Low complexity" evidence="11">
    <location>
        <begin position="1064"/>
        <end position="1073"/>
    </location>
</feature>
<dbReference type="PANTHER" id="PTHR47835">
    <property type="entry name" value="HFM1, ATP DEPENDENT DNA HELICASE HOMOLOG"/>
    <property type="match status" value="1"/>
</dbReference>
<feature type="compositionally biased region" description="Acidic residues" evidence="11">
    <location>
        <begin position="1118"/>
        <end position="1128"/>
    </location>
</feature>
<feature type="region of interest" description="Disordered" evidence="11">
    <location>
        <begin position="1033"/>
        <end position="1073"/>
    </location>
</feature>
<evidence type="ECO:0000256" key="7">
    <source>
        <dbReference type="ARBA" id="ARBA00023254"/>
    </source>
</evidence>
<keyword evidence="5" id="KW-0067">ATP-binding</keyword>
<dbReference type="Proteomes" id="UP000814176">
    <property type="component" value="Unassembled WGS sequence"/>
</dbReference>
<keyword evidence="4" id="KW-0347">Helicase</keyword>
<evidence type="ECO:0000256" key="4">
    <source>
        <dbReference type="ARBA" id="ARBA00022806"/>
    </source>
</evidence>
<keyword evidence="2" id="KW-0547">Nucleotide-binding</keyword>
<dbReference type="SUPFAM" id="SSF46785">
    <property type="entry name" value="Winged helix' DNA-binding domain"/>
    <property type="match status" value="1"/>
</dbReference>
<dbReference type="InterPro" id="IPR004179">
    <property type="entry name" value="Sec63-dom"/>
</dbReference>
<dbReference type="EC" id="5.6.2.4" evidence="9"/>
<organism evidence="14 15">
    <name type="scientific">Rhodofomes roseus</name>
    <dbReference type="NCBI Taxonomy" id="34475"/>
    <lineage>
        <taxon>Eukaryota</taxon>
        <taxon>Fungi</taxon>
        <taxon>Dikarya</taxon>
        <taxon>Basidiomycota</taxon>
        <taxon>Agaricomycotina</taxon>
        <taxon>Agaricomycetes</taxon>
        <taxon>Polyporales</taxon>
        <taxon>Rhodofomes</taxon>
    </lineage>
</organism>
<evidence type="ECO:0000256" key="8">
    <source>
        <dbReference type="ARBA" id="ARBA00034617"/>
    </source>
</evidence>